<feature type="region of interest" description="Disordered" evidence="7">
    <location>
        <begin position="329"/>
        <end position="354"/>
    </location>
</feature>
<evidence type="ECO:0000256" key="5">
    <source>
        <dbReference type="ARBA" id="ARBA00023054"/>
    </source>
</evidence>
<dbReference type="PANTHER" id="PTHR32347">
    <property type="entry name" value="EFFLUX SYSTEM COMPONENT YKNX-RELATED"/>
    <property type="match status" value="1"/>
</dbReference>
<reference evidence="11" key="1">
    <citation type="journal article" date="2024" name="Int. J. Syst. Evol. Microbiol.">
        <title>Methylomarinovum tepidoasis sp. nov., a moderately thermophilic methanotroph of the family Methylothermaceae isolated from a deep-sea hydrothermal field.</title>
        <authorList>
            <person name="Hirayama H."/>
            <person name="Takaki Y."/>
            <person name="Abe M."/>
            <person name="Miyazaki M."/>
            <person name="Uematsu K."/>
            <person name="Matsui Y."/>
            <person name="Takai K."/>
        </authorList>
    </citation>
    <scope>NUCLEOTIDE SEQUENCE [LARGE SCALE GENOMIC DNA]</scope>
    <source>
        <strain evidence="11">IN45</strain>
    </source>
</reference>
<evidence type="ECO:0000313" key="10">
    <source>
        <dbReference type="EMBL" id="BCX87658.1"/>
    </source>
</evidence>
<evidence type="ECO:0000259" key="8">
    <source>
        <dbReference type="Pfam" id="PF25881"/>
    </source>
</evidence>
<sequence>MSGKTKPLILISLVILLGLAAYAWYRHDGSEKTDSGLTLYGNIDLRQIDLAVNGSERLTKVLLWEGDRVRPGQLMAQLDLEPFQAEVARLEAEVATQKAVVEKLENGSRPQEIERARAQLAEAEALEKDAWITYRRLKKLLPRKLISPEEVDNAKAQAEAASARRRAAEQNLSLAIEGPRREDKAAAKTRLKSLEAQLALARHRLRDASLYAPAAGVVRDRILEPGDMANPQRPVYTLALTDPLWARVYVDEPDLGKLKLGMRAEITTDSFPDKHYPGWVGYISPSAEFTPKTVQTEKLRTHLVYQVRVFACNPEGELRLGMPVTVHIPLPQTPDTRKPVPCRQPQPQDGDPPA</sequence>
<keyword evidence="4" id="KW-0574">Periplasm</keyword>
<dbReference type="Gene3D" id="2.40.50.100">
    <property type="match status" value="1"/>
</dbReference>
<feature type="coiled-coil region" evidence="6">
    <location>
        <begin position="151"/>
        <end position="204"/>
    </location>
</feature>
<dbReference type="SUPFAM" id="SSF111369">
    <property type="entry name" value="HlyD-like secretion proteins"/>
    <property type="match status" value="3"/>
</dbReference>
<dbReference type="AlphaFoldDB" id="A0AAU9BW66"/>
<evidence type="ECO:0000313" key="11">
    <source>
        <dbReference type="Proteomes" id="UP001321450"/>
    </source>
</evidence>
<name>A0AAU9BW66_9GAMM</name>
<evidence type="ECO:0000256" key="6">
    <source>
        <dbReference type="SAM" id="Coils"/>
    </source>
</evidence>
<keyword evidence="3" id="KW-0732">Signal</keyword>
<evidence type="ECO:0000259" key="9">
    <source>
        <dbReference type="Pfam" id="PF25954"/>
    </source>
</evidence>
<protein>
    <submittedName>
        <fullName evidence="10">HlyD family secretion protein</fullName>
    </submittedName>
</protein>
<dbReference type="InterPro" id="IPR059052">
    <property type="entry name" value="HH_YbhG-like"/>
</dbReference>
<keyword evidence="11" id="KW-1185">Reference proteome</keyword>
<gene>
    <name evidence="10" type="ORF">MIN45_P0025</name>
</gene>
<dbReference type="GO" id="GO:0042597">
    <property type="term" value="C:periplasmic space"/>
    <property type="evidence" value="ECO:0007669"/>
    <property type="project" value="UniProtKB-SubCell"/>
</dbReference>
<comment type="subcellular location">
    <subcellularLocation>
        <location evidence="1">Periplasm</location>
    </subcellularLocation>
</comment>
<accession>A0AAU9BW66</accession>
<dbReference type="Proteomes" id="UP001321450">
    <property type="component" value="Chromosome"/>
</dbReference>
<comment type="similarity">
    <text evidence="2">Belongs to the UPF0194 family.</text>
</comment>
<feature type="domain" description="CusB-like beta-barrel" evidence="9">
    <location>
        <begin position="243"/>
        <end position="328"/>
    </location>
</feature>
<evidence type="ECO:0000256" key="7">
    <source>
        <dbReference type="SAM" id="MobiDB-lite"/>
    </source>
</evidence>
<dbReference type="RefSeq" id="WP_286292598.1">
    <property type="nucleotide sequence ID" value="NZ_AP024718.1"/>
</dbReference>
<evidence type="ECO:0000256" key="1">
    <source>
        <dbReference type="ARBA" id="ARBA00004418"/>
    </source>
</evidence>
<dbReference type="PANTHER" id="PTHR32347:SF29">
    <property type="entry name" value="UPF0194 MEMBRANE PROTEIN YBHG"/>
    <property type="match status" value="1"/>
</dbReference>
<dbReference type="Pfam" id="PF25954">
    <property type="entry name" value="Beta-barrel_RND_2"/>
    <property type="match status" value="1"/>
</dbReference>
<feature type="domain" description="YbhG-like alpha-helical hairpin" evidence="8">
    <location>
        <begin position="78"/>
        <end position="206"/>
    </location>
</feature>
<dbReference type="Pfam" id="PF25881">
    <property type="entry name" value="HH_YBHG"/>
    <property type="match status" value="1"/>
</dbReference>
<dbReference type="Gene3D" id="2.40.30.170">
    <property type="match status" value="1"/>
</dbReference>
<organism evidence="10 11">
    <name type="scientific">Methylomarinovum tepidoasis</name>
    <dbReference type="NCBI Taxonomy" id="2840183"/>
    <lineage>
        <taxon>Bacteria</taxon>
        <taxon>Pseudomonadati</taxon>
        <taxon>Pseudomonadota</taxon>
        <taxon>Gammaproteobacteria</taxon>
        <taxon>Methylococcales</taxon>
        <taxon>Methylothermaceae</taxon>
        <taxon>Methylomarinovum</taxon>
    </lineage>
</organism>
<dbReference type="EMBL" id="AP024718">
    <property type="protein sequence ID" value="BCX87658.1"/>
    <property type="molecule type" value="Genomic_DNA"/>
</dbReference>
<dbReference type="KEGG" id="meiy:MIN45_P0025"/>
<evidence type="ECO:0000256" key="4">
    <source>
        <dbReference type="ARBA" id="ARBA00022764"/>
    </source>
</evidence>
<dbReference type="Gene3D" id="1.10.287.470">
    <property type="entry name" value="Helix hairpin bin"/>
    <property type="match status" value="2"/>
</dbReference>
<evidence type="ECO:0000256" key="2">
    <source>
        <dbReference type="ARBA" id="ARBA00010602"/>
    </source>
</evidence>
<keyword evidence="5 6" id="KW-0175">Coiled coil</keyword>
<dbReference type="InterPro" id="IPR058792">
    <property type="entry name" value="Beta-barrel_RND_2"/>
</dbReference>
<dbReference type="InterPro" id="IPR050465">
    <property type="entry name" value="UPF0194_transport"/>
</dbReference>
<proteinExistence type="inferred from homology"/>
<evidence type="ECO:0000256" key="3">
    <source>
        <dbReference type="ARBA" id="ARBA00022729"/>
    </source>
</evidence>